<sequence>MLLLPSRRAVSRETLSLSRAAEQRPPLYPAVAAHPSPPPAWGRIPWVEYADTRRSLEEAAKPSYRDKSFHVKHLGGSERYPAVE</sequence>
<comment type="caution">
    <text evidence="2">The sequence shown here is derived from an EMBL/GenBank/DDBJ whole genome shotgun (WGS) entry which is preliminary data.</text>
</comment>
<accession>A0ABN2RYR8</accession>
<dbReference type="EMBL" id="BAAAOH010000001">
    <property type="protein sequence ID" value="GAA1977186.1"/>
    <property type="molecule type" value="Genomic_DNA"/>
</dbReference>
<protein>
    <submittedName>
        <fullName evidence="2">Uncharacterized protein</fullName>
    </submittedName>
</protein>
<dbReference type="Proteomes" id="UP001500326">
    <property type="component" value="Unassembled WGS sequence"/>
</dbReference>
<name>A0ABN2RYR8_9MICO</name>
<evidence type="ECO:0000313" key="3">
    <source>
        <dbReference type="Proteomes" id="UP001500326"/>
    </source>
</evidence>
<gene>
    <name evidence="2" type="ORF">GCM10009777_07820</name>
</gene>
<evidence type="ECO:0000256" key="1">
    <source>
        <dbReference type="SAM" id="MobiDB-lite"/>
    </source>
</evidence>
<evidence type="ECO:0000313" key="2">
    <source>
        <dbReference type="EMBL" id="GAA1977186.1"/>
    </source>
</evidence>
<proteinExistence type="predicted"/>
<feature type="region of interest" description="Disordered" evidence="1">
    <location>
        <begin position="1"/>
        <end position="21"/>
    </location>
</feature>
<organism evidence="2 3">
    <name type="scientific">Microbacterium pumilum</name>
    <dbReference type="NCBI Taxonomy" id="344165"/>
    <lineage>
        <taxon>Bacteria</taxon>
        <taxon>Bacillati</taxon>
        <taxon>Actinomycetota</taxon>
        <taxon>Actinomycetes</taxon>
        <taxon>Micrococcales</taxon>
        <taxon>Microbacteriaceae</taxon>
        <taxon>Microbacterium</taxon>
    </lineage>
</organism>
<keyword evidence="3" id="KW-1185">Reference proteome</keyword>
<reference evidence="2 3" key="1">
    <citation type="journal article" date="2019" name="Int. J. Syst. Evol. Microbiol.">
        <title>The Global Catalogue of Microorganisms (GCM) 10K type strain sequencing project: providing services to taxonomists for standard genome sequencing and annotation.</title>
        <authorList>
            <consortium name="The Broad Institute Genomics Platform"/>
            <consortium name="The Broad Institute Genome Sequencing Center for Infectious Disease"/>
            <person name="Wu L."/>
            <person name="Ma J."/>
        </authorList>
    </citation>
    <scope>NUCLEOTIDE SEQUENCE [LARGE SCALE GENOMIC DNA]</scope>
    <source>
        <strain evidence="2 3">JCM 14902</strain>
    </source>
</reference>